<keyword evidence="2 4" id="KW-0238">DNA-binding</keyword>
<evidence type="ECO:0000256" key="4">
    <source>
        <dbReference type="PROSITE-ProRule" id="PRU00335"/>
    </source>
</evidence>
<proteinExistence type="predicted"/>
<reference evidence="6 7" key="1">
    <citation type="submission" date="2020-04" db="EMBL/GenBank/DDBJ databases">
        <authorList>
            <person name="Klaysubun C."/>
            <person name="Duangmal K."/>
            <person name="Lipun K."/>
        </authorList>
    </citation>
    <scope>NUCLEOTIDE SEQUENCE [LARGE SCALE GENOMIC DNA]</scope>
    <source>
        <strain evidence="6 7">JCM 11839</strain>
    </source>
</reference>
<comment type="caution">
    <text evidence="6">The sequence shown here is derived from an EMBL/GenBank/DDBJ whole genome shotgun (WGS) entry which is preliminary data.</text>
</comment>
<dbReference type="Pfam" id="PF00440">
    <property type="entry name" value="TetR_N"/>
    <property type="match status" value="1"/>
</dbReference>
<dbReference type="Pfam" id="PF21313">
    <property type="entry name" value="EthR_C"/>
    <property type="match status" value="1"/>
</dbReference>
<keyword evidence="7" id="KW-1185">Reference proteome</keyword>
<dbReference type="PANTHER" id="PTHR30055">
    <property type="entry name" value="HTH-TYPE TRANSCRIPTIONAL REGULATOR RUTR"/>
    <property type="match status" value="1"/>
</dbReference>
<dbReference type="PROSITE" id="PS50977">
    <property type="entry name" value="HTH_TETR_2"/>
    <property type="match status" value="1"/>
</dbReference>
<dbReference type="PANTHER" id="PTHR30055:SF234">
    <property type="entry name" value="HTH-TYPE TRANSCRIPTIONAL REGULATOR BETI"/>
    <property type="match status" value="1"/>
</dbReference>
<evidence type="ECO:0000313" key="7">
    <source>
        <dbReference type="Proteomes" id="UP001296706"/>
    </source>
</evidence>
<dbReference type="SUPFAM" id="SSF48498">
    <property type="entry name" value="Tetracyclin repressor-like, C-terminal domain"/>
    <property type="match status" value="1"/>
</dbReference>
<dbReference type="InterPro" id="IPR009057">
    <property type="entry name" value="Homeodomain-like_sf"/>
</dbReference>
<name>A0ABX1R8B7_9PSEU</name>
<accession>A0ABX1R8B7</accession>
<keyword evidence="1" id="KW-0805">Transcription regulation</keyword>
<dbReference type="InterPro" id="IPR036271">
    <property type="entry name" value="Tet_transcr_reg_TetR-rel_C_sf"/>
</dbReference>
<evidence type="ECO:0000259" key="5">
    <source>
        <dbReference type="PROSITE" id="PS50977"/>
    </source>
</evidence>
<evidence type="ECO:0000256" key="2">
    <source>
        <dbReference type="ARBA" id="ARBA00023125"/>
    </source>
</evidence>
<dbReference type="Gene3D" id="1.10.10.60">
    <property type="entry name" value="Homeodomain-like"/>
    <property type="match status" value="1"/>
</dbReference>
<dbReference type="Gene3D" id="1.10.357.10">
    <property type="entry name" value="Tetracycline Repressor, domain 2"/>
    <property type="match status" value="1"/>
</dbReference>
<organism evidence="6 7">
    <name type="scientific">Pseudonocardia xinjiangensis</name>
    <dbReference type="NCBI Taxonomy" id="75289"/>
    <lineage>
        <taxon>Bacteria</taxon>
        <taxon>Bacillati</taxon>
        <taxon>Actinomycetota</taxon>
        <taxon>Actinomycetes</taxon>
        <taxon>Pseudonocardiales</taxon>
        <taxon>Pseudonocardiaceae</taxon>
        <taxon>Pseudonocardia</taxon>
    </lineage>
</organism>
<dbReference type="SUPFAM" id="SSF46689">
    <property type="entry name" value="Homeodomain-like"/>
    <property type="match status" value="1"/>
</dbReference>
<dbReference type="InterPro" id="IPR050109">
    <property type="entry name" value="HTH-type_TetR-like_transc_reg"/>
</dbReference>
<dbReference type="Proteomes" id="UP001296706">
    <property type="component" value="Unassembled WGS sequence"/>
</dbReference>
<keyword evidence="3" id="KW-0804">Transcription</keyword>
<gene>
    <name evidence="6" type="ORF">HF577_05845</name>
</gene>
<feature type="domain" description="HTH tetR-type" evidence="5">
    <location>
        <begin position="16"/>
        <end position="77"/>
    </location>
</feature>
<dbReference type="InterPro" id="IPR049397">
    <property type="entry name" value="EthR_C"/>
</dbReference>
<protein>
    <submittedName>
        <fullName evidence="6">TetR/AcrR family transcriptional regulator</fullName>
    </submittedName>
</protein>
<evidence type="ECO:0000256" key="3">
    <source>
        <dbReference type="ARBA" id="ARBA00023163"/>
    </source>
</evidence>
<dbReference type="RefSeq" id="WP_169394699.1">
    <property type="nucleotide sequence ID" value="NZ_BAAAJH010000008.1"/>
</dbReference>
<sequence>MPSITRPRPQGPDRRAAVEAQVLAATEKLLVEGVPFTELGVQRIATEAGIARSTFYLYFRDKTELLVRLAESLKEQLFDLGEDWRPTGPGGGPDGLAALFERMIRYYRDHGAVLAAISETAAYDTVVRDYWTEEISRFAERAVARLQEEREAGRLAPDVDPAVAGWTLAVGGAQVIARHVVGGDPSADAVIARELALSQWHGVYRRPAG</sequence>
<feature type="DNA-binding region" description="H-T-H motif" evidence="4">
    <location>
        <begin position="40"/>
        <end position="59"/>
    </location>
</feature>
<evidence type="ECO:0000256" key="1">
    <source>
        <dbReference type="ARBA" id="ARBA00023015"/>
    </source>
</evidence>
<dbReference type="InterPro" id="IPR001647">
    <property type="entry name" value="HTH_TetR"/>
</dbReference>
<evidence type="ECO:0000313" key="6">
    <source>
        <dbReference type="EMBL" id="NMH76622.1"/>
    </source>
</evidence>
<dbReference type="EMBL" id="JAAXKY010000011">
    <property type="protein sequence ID" value="NMH76622.1"/>
    <property type="molecule type" value="Genomic_DNA"/>
</dbReference>